<protein>
    <submittedName>
        <fullName evidence="2">DUF2058 domain-containing protein</fullName>
    </submittedName>
</protein>
<proteinExistence type="predicted"/>
<gene>
    <name evidence="2" type="ORF">IOQ59_09830</name>
</gene>
<feature type="compositionally biased region" description="Basic and acidic residues" evidence="1">
    <location>
        <begin position="40"/>
        <end position="61"/>
    </location>
</feature>
<reference evidence="2" key="1">
    <citation type="submission" date="2020-10" db="EMBL/GenBank/DDBJ databases">
        <title>Bacterium isolated from coastal waters sediment.</title>
        <authorList>
            <person name="Chen R.-J."/>
            <person name="Lu D.-C."/>
            <person name="Zhu K.-L."/>
            <person name="Du Z.-J."/>
        </authorList>
    </citation>
    <scope>NUCLEOTIDE SEQUENCE</scope>
    <source>
        <strain evidence="2">N1Y112</strain>
    </source>
</reference>
<accession>A0A8J7FND7</accession>
<feature type="compositionally biased region" description="Basic residues" evidence="1">
    <location>
        <begin position="26"/>
        <end position="38"/>
    </location>
</feature>
<feature type="region of interest" description="Disordered" evidence="1">
    <location>
        <begin position="17"/>
        <end position="61"/>
    </location>
</feature>
<dbReference type="RefSeq" id="WP_193953109.1">
    <property type="nucleotide sequence ID" value="NZ_JADEYS010000008.1"/>
</dbReference>
<dbReference type="EMBL" id="JADEYS010000008">
    <property type="protein sequence ID" value="MBE9397557.1"/>
    <property type="molecule type" value="Genomic_DNA"/>
</dbReference>
<organism evidence="2 3">
    <name type="scientific">Pontibacterium sinense</name>
    <dbReference type="NCBI Taxonomy" id="2781979"/>
    <lineage>
        <taxon>Bacteria</taxon>
        <taxon>Pseudomonadati</taxon>
        <taxon>Pseudomonadota</taxon>
        <taxon>Gammaproteobacteria</taxon>
        <taxon>Oceanospirillales</taxon>
        <taxon>Oceanospirillaceae</taxon>
        <taxon>Pontibacterium</taxon>
    </lineage>
</organism>
<dbReference type="AlphaFoldDB" id="A0A8J7FND7"/>
<keyword evidence="3" id="KW-1185">Reference proteome</keyword>
<name>A0A8J7FND7_9GAMM</name>
<dbReference type="Proteomes" id="UP000640333">
    <property type="component" value="Unassembled WGS sequence"/>
</dbReference>
<evidence type="ECO:0000313" key="2">
    <source>
        <dbReference type="EMBL" id="MBE9397557.1"/>
    </source>
</evidence>
<evidence type="ECO:0000256" key="1">
    <source>
        <dbReference type="SAM" id="MobiDB-lite"/>
    </source>
</evidence>
<dbReference type="InterPro" id="IPR018636">
    <property type="entry name" value="DUF2058"/>
</dbReference>
<dbReference type="Pfam" id="PF09831">
    <property type="entry name" value="DUF2058"/>
    <property type="match status" value="1"/>
</dbReference>
<sequence length="183" mass="21100">MAGSMQDQLLKAGLIDQKKAKQAKTDKRKNAKKAKAARKSGVEIEKDNTQEQLEQARKEKQMRDLELNKARDAERKLKATAAEVRNIIQQHAIDIPKNADVPYNFVEEKKIKKIYITEEQQAQLIRGQLAIAIMEDSHRLIPDVMAEKIELRMPELVIRIQPEEAPDEDDPYADFQIPDDLMW</sequence>
<evidence type="ECO:0000313" key="3">
    <source>
        <dbReference type="Proteomes" id="UP000640333"/>
    </source>
</evidence>
<comment type="caution">
    <text evidence="2">The sequence shown here is derived from an EMBL/GenBank/DDBJ whole genome shotgun (WGS) entry which is preliminary data.</text>
</comment>